<accession>A0ABQ4RZF7</accession>
<dbReference type="Proteomes" id="UP001055125">
    <property type="component" value="Unassembled WGS sequence"/>
</dbReference>
<evidence type="ECO:0000259" key="3">
    <source>
        <dbReference type="PROSITE" id="PS50887"/>
    </source>
</evidence>
<keyword evidence="5" id="KW-1185">Reference proteome</keyword>
<dbReference type="PROSITE" id="PS50113">
    <property type="entry name" value="PAC"/>
    <property type="match status" value="1"/>
</dbReference>
<dbReference type="Pfam" id="PF00990">
    <property type="entry name" value="GGDEF"/>
    <property type="match status" value="1"/>
</dbReference>
<dbReference type="RefSeq" id="WP_238244470.1">
    <property type="nucleotide sequence ID" value="NZ_BPQP01000035.1"/>
</dbReference>
<feature type="domain" description="GGDEF" evidence="3">
    <location>
        <begin position="323"/>
        <end position="458"/>
    </location>
</feature>
<dbReference type="Gene3D" id="3.30.70.270">
    <property type="match status" value="1"/>
</dbReference>
<dbReference type="InterPro" id="IPR000700">
    <property type="entry name" value="PAS-assoc_C"/>
</dbReference>
<protein>
    <recommendedName>
        <fullName evidence="6">Diguanylate cyclase</fullName>
    </recommendedName>
</protein>
<evidence type="ECO:0000313" key="4">
    <source>
        <dbReference type="EMBL" id="GJD95327.1"/>
    </source>
</evidence>
<dbReference type="InterPro" id="IPR035965">
    <property type="entry name" value="PAS-like_dom_sf"/>
</dbReference>
<dbReference type="InterPro" id="IPR000160">
    <property type="entry name" value="GGDEF_dom"/>
</dbReference>
<dbReference type="SUPFAM" id="SSF55781">
    <property type="entry name" value="GAF domain-like"/>
    <property type="match status" value="1"/>
</dbReference>
<dbReference type="SMART" id="SM00091">
    <property type="entry name" value="PAS"/>
    <property type="match status" value="1"/>
</dbReference>
<proteinExistence type="predicted"/>
<name>A0ABQ4RZF7_9HYPH</name>
<reference evidence="4" key="1">
    <citation type="journal article" date="2021" name="Front. Microbiol.">
        <title>Comprehensive Comparative Genomics and Phenotyping of Methylobacterium Species.</title>
        <authorList>
            <person name="Alessa O."/>
            <person name="Ogura Y."/>
            <person name="Fujitani Y."/>
            <person name="Takami H."/>
            <person name="Hayashi T."/>
            <person name="Sahin N."/>
            <person name="Tani A."/>
        </authorList>
    </citation>
    <scope>NUCLEOTIDE SEQUENCE</scope>
    <source>
        <strain evidence="4">DSM 19015</strain>
    </source>
</reference>
<dbReference type="InterPro" id="IPR003018">
    <property type="entry name" value="GAF"/>
</dbReference>
<evidence type="ECO:0000313" key="5">
    <source>
        <dbReference type="Proteomes" id="UP001055125"/>
    </source>
</evidence>
<dbReference type="InterPro" id="IPR001610">
    <property type="entry name" value="PAC"/>
</dbReference>
<dbReference type="InterPro" id="IPR043128">
    <property type="entry name" value="Rev_trsase/Diguanyl_cyclase"/>
</dbReference>
<reference evidence="4" key="2">
    <citation type="submission" date="2021-08" db="EMBL/GenBank/DDBJ databases">
        <authorList>
            <person name="Tani A."/>
            <person name="Ola A."/>
            <person name="Ogura Y."/>
            <person name="Katsura K."/>
            <person name="Hayashi T."/>
        </authorList>
    </citation>
    <scope>NUCLEOTIDE SEQUENCE</scope>
    <source>
        <strain evidence="4">DSM 19015</strain>
    </source>
</reference>
<evidence type="ECO:0008006" key="6">
    <source>
        <dbReference type="Google" id="ProtNLM"/>
    </source>
</evidence>
<dbReference type="Gene3D" id="3.30.450.40">
    <property type="match status" value="1"/>
</dbReference>
<dbReference type="InterPro" id="IPR029016">
    <property type="entry name" value="GAF-like_dom_sf"/>
</dbReference>
<dbReference type="Gene3D" id="3.30.450.20">
    <property type="entry name" value="PAS domain"/>
    <property type="match status" value="1"/>
</dbReference>
<dbReference type="SMART" id="SM00065">
    <property type="entry name" value="GAF"/>
    <property type="match status" value="1"/>
</dbReference>
<dbReference type="CDD" id="cd01949">
    <property type="entry name" value="GGDEF"/>
    <property type="match status" value="1"/>
</dbReference>
<dbReference type="Pfam" id="PF01590">
    <property type="entry name" value="GAF"/>
    <property type="match status" value="1"/>
</dbReference>
<dbReference type="CDD" id="cd00130">
    <property type="entry name" value="PAS"/>
    <property type="match status" value="1"/>
</dbReference>
<dbReference type="SUPFAM" id="SSF55785">
    <property type="entry name" value="PYP-like sensor domain (PAS domain)"/>
    <property type="match status" value="1"/>
</dbReference>
<dbReference type="Pfam" id="PF13426">
    <property type="entry name" value="PAS_9"/>
    <property type="match status" value="1"/>
</dbReference>
<dbReference type="InterPro" id="IPR000014">
    <property type="entry name" value="PAS"/>
</dbReference>
<dbReference type="PANTHER" id="PTHR44757:SF2">
    <property type="entry name" value="BIOFILM ARCHITECTURE MAINTENANCE PROTEIN MBAA"/>
    <property type="match status" value="1"/>
</dbReference>
<dbReference type="PROSITE" id="PS50887">
    <property type="entry name" value="GGDEF"/>
    <property type="match status" value="1"/>
</dbReference>
<sequence>MLSSHVDLGSAGDAEEQRSVAVRRIMGEPDPGLDRILRLAAATFGTPMAAIVLANAESVWLHAALNLDAVTVPRIGSFCDAVVRSDAPLVVGDAWRDHRFAGHPLVTGAPGIRFLAGVPLVSADGHPLGAFCVIDREPRAFSEEQAAQLAELSGVASDRLAMHGAARAGALAAGFTRAAEYAFMAIDHDGIVVFVNPACEMLYGYASGEMLGRSMDCIIPEPFREAHKAGLARIAAGGPSKLANRSIEVTALRRDGTTFPIEFSLSIWRDGARTGIGAVMRDISAWRERDARLVQLAHHDALTGLANRVLFNERLATALASDIPTTVMLLDLDGFKEVNDSLGHGTGDALLQAVAIRLCACAEADGMVARLGGDEFAVLLPRTADPLRAGAFAASVLEAFREPLQVSGHTFHVGLSIGGALAAAGTDRVAPDELVADADLALYQSKRDGRRCFRLFTPSIAVP</sequence>
<dbReference type="PANTHER" id="PTHR44757">
    <property type="entry name" value="DIGUANYLATE CYCLASE DGCP"/>
    <property type="match status" value="1"/>
</dbReference>
<dbReference type="EMBL" id="BPQP01000035">
    <property type="protein sequence ID" value="GJD95327.1"/>
    <property type="molecule type" value="Genomic_DNA"/>
</dbReference>
<dbReference type="SMART" id="SM00267">
    <property type="entry name" value="GGDEF"/>
    <property type="match status" value="1"/>
</dbReference>
<dbReference type="InterPro" id="IPR052155">
    <property type="entry name" value="Biofilm_reg_signaling"/>
</dbReference>
<dbReference type="PROSITE" id="PS50112">
    <property type="entry name" value="PAS"/>
    <property type="match status" value="1"/>
</dbReference>
<feature type="domain" description="PAS" evidence="1">
    <location>
        <begin position="183"/>
        <end position="238"/>
    </location>
</feature>
<comment type="caution">
    <text evidence="4">The sequence shown here is derived from an EMBL/GenBank/DDBJ whole genome shotgun (WGS) entry which is preliminary data.</text>
</comment>
<dbReference type="SUPFAM" id="SSF55073">
    <property type="entry name" value="Nucleotide cyclase"/>
    <property type="match status" value="1"/>
</dbReference>
<evidence type="ECO:0000259" key="1">
    <source>
        <dbReference type="PROSITE" id="PS50112"/>
    </source>
</evidence>
<organism evidence="4 5">
    <name type="scientific">Methylobacterium iners</name>
    <dbReference type="NCBI Taxonomy" id="418707"/>
    <lineage>
        <taxon>Bacteria</taxon>
        <taxon>Pseudomonadati</taxon>
        <taxon>Pseudomonadota</taxon>
        <taxon>Alphaproteobacteria</taxon>
        <taxon>Hyphomicrobiales</taxon>
        <taxon>Methylobacteriaceae</taxon>
        <taxon>Methylobacterium</taxon>
    </lineage>
</organism>
<evidence type="ECO:0000259" key="2">
    <source>
        <dbReference type="PROSITE" id="PS50113"/>
    </source>
</evidence>
<dbReference type="SMART" id="SM00086">
    <property type="entry name" value="PAC"/>
    <property type="match status" value="1"/>
</dbReference>
<dbReference type="NCBIfam" id="TIGR00254">
    <property type="entry name" value="GGDEF"/>
    <property type="match status" value="1"/>
</dbReference>
<gene>
    <name evidence="4" type="ORF">OCOJLMKI_2539</name>
</gene>
<dbReference type="NCBIfam" id="TIGR00229">
    <property type="entry name" value="sensory_box"/>
    <property type="match status" value="1"/>
</dbReference>
<dbReference type="InterPro" id="IPR029787">
    <property type="entry name" value="Nucleotide_cyclase"/>
</dbReference>
<feature type="domain" description="PAC" evidence="2">
    <location>
        <begin position="245"/>
        <end position="295"/>
    </location>
</feature>